<evidence type="ECO:0000313" key="1">
    <source>
        <dbReference type="EMBL" id="CAG8441272.1"/>
    </source>
</evidence>
<name>A0ACA9JXJ8_9GLOM</name>
<organism evidence="1 2">
    <name type="scientific">Scutellospora calospora</name>
    <dbReference type="NCBI Taxonomy" id="85575"/>
    <lineage>
        <taxon>Eukaryota</taxon>
        <taxon>Fungi</taxon>
        <taxon>Fungi incertae sedis</taxon>
        <taxon>Mucoromycota</taxon>
        <taxon>Glomeromycotina</taxon>
        <taxon>Glomeromycetes</taxon>
        <taxon>Diversisporales</taxon>
        <taxon>Gigasporaceae</taxon>
        <taxon>Scutellospora</taxon>
    </lineage>
</organism>
<gene>
    <name evidence="1" type="ORF">SCALOS_LOCUS637</name>
</gene>
<evidence type="ECO:0000313" key="2">
    <source>
        <dbReference type="Proteomes" id="UP000789860"/>
    </source>
</evidence>
<dbReference type="EMBL" id="CAJVPM010000317">
    <property type="protein sequence ID" value="CAG8441272.1"/>
    <property type="molecule type" value="Genomic_DNA"/>
</dbReference>
<protein>
    <submittedName>
        <fullName evidence="1">4576_t:CDS:1</fullName>
    </submittedName>
</protein>
<accession>A0ACA9JXJ8</accession>
<reference evidence="1" key="1">
    <citation type="submission" date="2021-06" db="EMBL/GenBank/DDBJ databases">
        <authorList>
            <person name="Kallberg Y."/>
            <person name="Tangrot J."/>
            <person name="Rosling A."/>
        </authorList>
    </citation>
    <scope>NUCLEOTIDE SEQUENCE</scope>
    <source>
        <strain evidence="1">AU212A</strain>
    </source>
</reference>
<sequence length="526" mass="62140">MVEINIDLENTKEEPVDKEKKYFGFIDEKLLGQVIQNNKTAETMEAVIDNLTERILKKHDKKKNVFIVGIEMEGIPYFREVEIGQFRAWLADAVPPIHGFFYDKMEGIIKELAAEKSIKIMEVNNRILELKKRVQRVIDYWQGQKSFAVDIHKGLFKKLDNLRELEAIENMPAYILNAYIIYKRAFYSNWQEEHLKVNQFDRDGYLAKLEFEIEILEKDSLKDFMNELDRRIEEGQIKPIQIIEILRKYNGNKRIGQEQYINYKKRVEKLANVVEVEFDYLDEMIKITDMALLPEKSKERGYKWVNKPKSKDEMRAKEEIIVFDLVNGKNVEDGGLGVGYGDFSYNLFQPEKKGQGERINEILLYIKHKILMAIMANKGVLIIIQLGWNKELNIIAERLIKWLTENGYRWIYVVGRKIKEFKRTYPIKIKEILNRNIKDVVLLILIVQGKELGELRQCSFFDKKGFCMIATTEKFKDRFYCSSHHKLLIEYDKEIKEQIKILNEEEKKGKMIELVGVLESYISSKK</sequence>
<keyword evidence="2" id="KW-1185">Reference proteome</keyword>
<comment type="caution">
    <text evidence="1">The sequence shown here is derived from an EMBL/GenBank/DDBJ whole genome shotgun (WGS) entry which is preliminary data.</text>
</comment>
<proteinExistence type="predicted"/>
<dbReference type="Proteomes" id="UP000789860">
    <property type="component" value="Unassembled WGS sequence"/>
</dbReference>